<organism evidence="2">
    <name type="scientific">human gut metagenome</name>
    <dbReference type="NCBI Taxonomy" id="408170"/>
    <lineage>
        <taxon>unclassified sequences</taxon>
        <taxon>metagenomes</taxon>
        <taxon>organismal metagenomes</taxon>
    </lineage>
</organism>
<reference evidence="2" key="1">
    <citation type="journal article" date="2013" name="Environ. Microbiol.">
        <title>Microbiota from the distal guts of lean and obese adolescents exhibit partial functional redundancy besides clear differences in community structure.</title>
        <authorList>
            <person name="Ferrer M."/>
            <person name="Ruiz A."/>
            <person name="Lanza F."/>
            <person name="Haange S.B."/>
            <person name="Oberbach A."/>
            <person name="Till H."/>
            <person name="Bargiela R."/>
            <person name="Campoy C."/>
            <person name="Segura M.T."/>
            <person name="Richter M."/>
            <person name="von Bergen M."/>
            <person name="Seifert J."/>
            <person name="Suarez A."/>
        </authorList>
    </citation>
    <scope>NUCLEOTIDE SEQUENCE</scope>
</reference>
<sequence length="145" mass="16874">MKEMKASMDVIRKTAGEMIDQLTEKLEIILEEKQKTELHEKYGILVDALEAAGYRYDYRESEPGHIVLAPDGTHEIAGYLQFESWGDIKDWLEDTIAEGTDVSERVDRAMYPFKYDYTLEEEMFRGNGDRYAIYHVDEDTPGKQH</sequence>
<evidence type="ECO:0000256" key="1">
    <source>
        <dbReference type="SAM" id="Coils"/>
    </source>
</evidence>
<gene>
    <name evidence="2" type="ORF">OBE_06246</name>
</gene>
<proteinExistence type="predicted"/>
<evidence type="ECO:0000313" key="2">
    <source>
        <dbReference type="EMBL" id="EKC65849.1"/>
    </source>
</evidence>
<feature type="non-terminal residue" evidence="2">
    <location>
        <position position="145"/>
    </location>
</feature>
<keyword evidence="1" id="KW-0175">Coiled coil</keyword>
<dbReference type="EMBL" id="AJWZ01004290">
    <property type="protein sequence ID" value="EKC65849.1"/>
    <property type="molecule type" value="Genomic_DNA"/>
</dbReference>
<name>K1TEJ6_9ZZZZ</name>
<accession>K1TEJ6</accession>
<comment type="caution">
    <text evidence="2">The sequence shown here is derived from an EMBL/GenBank/DDBJ whole genome shotgun (WGS) entry which is preliminary data.</text>
</comment>
<dbReference type="AlphaFoldDB" id="K1TEJ6"/>
<feature type="coiled-coil region" evidence="1">
    <location>
        <begin position="12"/>
        <end position="39"/>
    </location>
</feature>
<protein>
    <submittedName>
        <fullName evidence="2">Uncharacterized protein</fullName>
    </submittedName>
</protein>